<sequence length="135" mass="14595">MASWNCRASWLEIQQLGIDLSVEISPTDGTATFGGVKATVASSLVKEEYNAMPSGAHPKQIVWPQPIAYGTLGASDCPKGSKQIWHKASAPKCDSSMIVVGRLSIFKGLFRPEMSIRKDVLAKENPGAEKETEMT</sequence>
<evidence type="ECO:0000313" key="2">
    <source>
        <dbReference type="Proteomes" id="UP000284706"/>
    </source>
</evidence>
<dbReference type="Proteomes" id="UP000284706">
    <property type="component" value="Unassembled WGS sequence"/>
</dbReference>
<dbReference type="AlphaFoldDB" id="A0A409WS57"/>
<evidence type="ECO:0000313" key="1">
    <source>
        <dbReference type="EMBL" id="PPQ81311.1"/>
    </source>
</evidence>
<dbReference type="EMBL" id="NHYE01004882">
    <property type="protein sequence ID" value="PPQ81311.1"/>
    <property type="molecule type" value="Genomic_DNA"/>
</dbReference>
<comment type="caution">
    <text evidence="1">The sequence shown here is derived from an EMBL/GenBank/DDBJ whole genome shotgun (WGS) entry which is preliminary data.</text>
</comment>
<reference evidence="1 2" key="1">
    <citation type="journal article" date="2018" name="Evol. Lett.">
        <title>Horizontal gene cluster transfer increased hallucinogenic mushroom diversity.</title>
        <authorList>
            <person name="Reynolds H.T."/>
            <person name="Vijayakumar V."/>
            <person name="Gluck-Thaler E."/>
            <person name="Korotkin H.B."/>
            <person name="Matheny P.B."/>
            <person name="Slot J.C."/>
        </authorList>
    </citation>
    <scope>NUCLEOTIDE SEQUENCE [LARGE SCALE GENOMIC DNA]</scope>
    <source>
        <strain evidence="1 2">SRW20</strain>
    </source>
</reference>
<proteinExistence type="predicted"/>
<protein>
    <submittedName>
        <fullName evidence="1">Uncharacterized protein</fullName>
    </submittedName>
</protein>
<accession>A0A409WS57</accession>
<organism evidence="1 2">
    <name type="scientific">Gymnopilus dilepis</name>
    <dbReference type="NCBI Taxonomy" id="231916"/>
    <lineage>
        <taxon>Eukaryota</taxon>
        <taxon>Fungi</taxon>
        <taxon>Dikarya</taxon>
        <taxon>Basidiomycota</taxon>
        <taxon>Agaricomycotina</taxon>
        <taxon>Agaricomycetes</taxon>
        <taxon>Agaricomycetidae</taxon>
        <taxon>Agaricales</taxon>
        <taxon>Agaricineae</taxon>
        <taxon>Hymenogastraceae</taxon>
        <taxon>Gymnopilus</taxon>
    </lineage>
</organism>
<keyword evidence="2" id="KW-1185">Reference proteome</keyword>
<gene>
    <name evidence="1" type="ORF">CVT26_015198</name>
</gene>
<name>A0A409WS57_9AGAR</name>
<dbReference type="InParanoid" id="A0A409WS57"/>